<evidence type="ECO:0000256" key="1">
    <source>
        <dbReference type="ARBA" id="ARBA00004906"/>
    </source>
</evidence>
<organism evidence="7">
    <name type="scientific">viral metagenome</name>
    <dbReference type="NCBI Taxonomy" id="1070528"/>
    <lineage>
        <taxon>unclassified sequences</taxon>
        <taxon>metagenomes</taxon>
        <taxon>organismal metagenomes</taxon>
    </lineage>
</organism>
<keyword evidence="2" id="KW-0479">Metal-binding</keyword>
<dbReference type="Gene3D" id="3.30.40.10">
    <property type="entry name" value="Zinc/RING finger domain, C3HC4 (zinc finger)"/>
    <property type="match status" value="1"/>
</dbReference>
<evidence type="ECO:0000256" key="3">
    <source>
        <dbReference type="ARBA" id="ARBA00022771"/>
    </source>
</evidence>
<feature type="domain" description="RING-type" evidence="6">
    <location>
        <begin position="25"/>
        <end position="77"/>
    </location>
</feature>
<evidence type="ECO:0000313" key="7">
    <source>
        <dbReference type="EMBL" id="QHT76637.1"/>
    </source>
</evidence>
<proteinExistence type="predicted"/>
<dbReference type="InterPro" id="IPR024766">
    <property type="entry name" value="Znf_RING_H2"/>
</dbReference>
<name>A0A6C0H8B3_9ZZZZ</name>
<keyword evidence="3" id="KW-0863">Zinc-finger</keyword>
<dbReference type="AlphaFoldDB" id="A0A6C0H8B3"/>
<evidence type="ECO:0000256" key="4">
    <source>
        <dbReference type="ARBA" id="ARBA00022786"/>
    </source>
</evidence>
<evidence type="ECO:0000259" key="6">
    <source>
        <dbReference type="PROSITE" id="PS50089"/>
    </source>
</evidence>
<protein>
    <recommendedName>
        <fullName evidence="6">RING-type domain-containing protein</fullName>
    </recommendedName>
</protein>
<dbReference type="SMART" id="SM00184">
    <property type="entry name" value="RING"/>
    <property type="match status" value="1"/>
</dbReference>
<sequence length="90" mass="10247">MSKFTIKNITMIGMESLILPKNTDCTICRCDLNSVSIYKSKNINNLDSIISTGKCDHSFHNECIKLWLIQNKICPICAVVWENKNPITEL</sequence>
<evidence type="ECO:0000256" key="2">
    <source>
        <dbReference type="ARBA" id="ARBA00022723"/>
    </source>
</evidence>
<dbReference type="PROSITE" id="PS50089">
    <property type="entry name" value="ZF_RING_2"/>
    <property type="match status" value="1"/>
</dbReference>
<accession>A0A6C0H8B3</accession>
<evidence type="ECO:0000256" key="5">
    <source>
        <dbReference type="ARBA" id="ARBA00022833"/>
    </source>
</evidence>
<comment type="pathway">
    <text evidence="1">Protein modification; protein ubiquitination.</text>
</comment>
<dbReference type="InterPro" id="IPR013083">
    <property type="entry name" value="Znf_RING/FYVE/PHD"/>
</dbReference>
<dbReference type="Pfam" id="PF12678">
    <property type="entry name" value="zf-rbx1"/>
    <property type="match status" value="1"/>
</dbReference>
<dbReference type="SUPFAM" id="SSF57850">
    <property type="entry name" value="RING/U-box"/>
    <property type="match status" value="1"/>
</dbReference>
<keyword evidence="4" id="KW-0833">Ubl conjugation pathway</keyword>
<dbReference type="EMBL" id="MN739899">
    <property type="protein sequence ID" value="QHT76637.1"/>
    <property type="molecule type" value="Genomic_DNA"/>
</dbReference>
<dbReference type="GO" id="GO:0008270">
    <property type="term" value="F:zinc ion binding"/>
    <property type="evidence" value="ECO:0007669"/>
    <property type="project" value="UniProtKB-KW"/>
</dbReference>
<keyword evidence="5" id="KW-0862">Zinc</keyword>
<reference evidence="7" key="1">
    <citation type="journal article" date="2020" name="Nature">
        <title>Giant virus diversity and host interactions through global metagenomics.</title>
        <authorList>
            <person name="Schulz F."/>
            <person name="Roux S."/>
            <person name="Paez-Espino D."/>
            <person name="Jungbluth S."/>
            <person name="Walsh D.A."/>
            <person name="Denef V.J."/>
            <person name="McMahon K.D."/>
            <person name="Konstantinidis K.T."/>
            <person name="Eloe-Fadrosh E.A."/>
            <person name="Kyrpides N.C."/>
            <person name="Woyke T."/>
        </authorList>
    </citation>
    <scope>NUCLEOTIDE SEQUENCE</scope>
    <source>
        <strain evidence="7">GVMAG-M-3300023179-82</strain>
    </source>
</reference>
<dbReference type="InterPro" id="IPR001841">
    <property type="entry name" value="Znf_RING"/>
</dbReference>